<dbReference type="AlphaFoldDB" id="A0A645FG60"/>
<reference evidence="1" key="1">
    <citation type="submission" date="2019-08" db="EMBL/GenBank/DDBJ databases">
        <authorList>
            <person name="Kucharzyk K."/>
            <person name="Murdoch R.W."/>
            <person name="Higgins S."/>
            <person name="Loffler F."/>
        </authorList>
    </citation>
    <scope>NUCLEOTIDE SEQUENCE</scope>
</reference>
<dbReference type="EMBL" id="VSSQ01059814">
    <property type="protein sequence ID" value="MPN13317.1"/>
    <property type="molecule type" value="Genomic_DNA"/>
</dbReference>
<comment type="caution">
    <text evidence="1">The sequence shown here is derived from an EMBL/GenBank/DDBJ whole genome shotgun (WGS) entry which is preliminary data.</text>
</comment>
<gene>
    <name evidence="1" type="ORF">SDC9_160638</name>
</gene>
<organism evidence="1">
    <name type="scientific">bioreactor metagenome</name>
    <dbReference type="NCBI Taxonomy" id="1076179"/>
    <lineage>
        <taxon>unclassified sequences</taxon>
        <taxon>metagenomes</taxon>
        <taxon>ecological metagenomes</taxon>
    </lineage>
</organism>
<accession>A0A645FG60</accession>
<proteinExistence type="predicted"/>
<sequence length="101" mass="11277">MPFGREAPVKIEKIRTTRQRFVKLVFAKLLRFKGSGYEETMAQASRSFCALRWCCFVWAELGAAGFCGHIGRFAGGLLGNCPSAYAGTGDFRLQFHVLPRL</sequence>
<evidence type="ECO:0000313" key="1">
    <source>
        <dbReference type="EMBL" id="MPN13317.1"/>
    </source>
</evidence>
<name>A0A645FG60_9ZZZZ</name>
<protein>
    <submittedName>
        <fullName evidence="1">Uncharacterized protein</fullName>
    </submittedName>
</protein>